<dbReference type="Proteomes" id="UP000192095">
    <property type="component" value="Chromosome"/>
</dbReference>
<gene>
    <name evidence="1" type="ORF">LLUC06_0399</name>
</gene>
<dbReference type="AlphaFoldDB" id="A0A1V0NZG7"/>
<reference evidence="1 2" key="1">
    <citation type="journal article" date="2017" name="BMC Genomics">
        <title>Comparative and functional genomics of the Lactococcus lactis taxon; insights into evolution and niche adaptation.</title>
        <authorList>
            <person name="Kelleher P."/>
            <person name="Bottacini F."/>
            <person name="Mahony J."/>
            <person name="Kilcawley K.N."/>
            <person name="van Sinderen D."/>
        </authorList>
    </citation>
    <scope>NUCLEOTIDE SEQUENCE [LARGE SCALE GENOMIC DNA]</scope>
    <source>
        <strain evidence="1 2">UC06</strain>
    </source>
</reference>
<accession>A0A1V0NZG7</accession>
<organism evidence="1 2">
    <name type="scientific">Lactococcus lactis subsp. lactis</name>
    <name type="common">Streptococcus lactis</name>
    <dbReference type="NCBI Taxonomy" id="1360"/>
    <lineage>
        <taxon>Bacteria</taxon>
        <taxon>Bacillati</taxon>
        <taxon>Bacillota</taxon>
        <taxon>Bacilli</taxon>
        <taxon>Lactobacillales</taxon>
        <taxon>Streptococcaceae</taxon>
        <taxon>Lactococcus</taxon>
    </lineage>
</organism>
<evidence type="ECO:0000313" key="1">
    <source>
        <dbReference type="EMBL" id="ARE19946.1"/>
    </source>
</evidence>
<protein>
    <submittedName>
        <fullName evidence="1">DUF3173 family protein</fullName>
    </submittedName>
</protein>
<dbReference type="RefSeq" id="WP_081213365.1">
    <property type="nucleotide sequence ID" value="NZ_CP015902.2"/>
</dbReference>
<evidence type="ECO:0000313" key="2">
    <source>
        <dbReference type="Proteomes" id="UP000192095"/>
    </source>
</evidence>
<dbReference type="EMBL" id="CP015902">
    <property type="protein sequence ID" value="ARE19946.1"/>
    <property type="molecule type" value="Genomic_DNA"/>
</dbReference>
<proteinExistence type="predicted"/>
<dbReference type="InterPro" id="IPR021512">
    <property type="entry name" value="DUF3173"/>
</dbReference>
<dbReference type="Pfam" id="PF11372">
    <property type="entry name" value="DUF3173"/>
    <property type="match status" value="1"/>
</dbReference>
<name>A0A1V0NZG7_LACLL</name>
<sequence length="67" mass="7460">MFIDKNDLVKCGFGPYQAYMLIKQAKAIMVKRGFAYYKSNGVGKVPKETVEEILGTKLEIESVADIA</sequence>